<feature type="region of interest" description="Disordered" evidence="1">
    <location>
        <begin position="1"/>
        <end position="23"/>
    </location>
</feature>
<reference evidence="2" key="2">
    <citation type="journal article" date="2022" name="Microb. Genom.">
        <title>A chromosome-scale genome assembly of the tomato pathogen Cladosporium fulvum reveals a compartmentalized genome architecture and the presence of a dispensable chromosome.</title>
        <authorList>
            <person name="Zaccaron A.Z."/>
            <person name="Chen L.H."/>
            <person name="Samaras A."/>
            <person name="Stergiopoulos I."/>
        </authorList>
    </citation>
    <scope>NUCLEOTIDE SEQUENCE</scope>
    <source>
        <strain evidence="2">Race5_Kim</strain>
    </source>
</reference>
<dbReference type="InterPro" id="IPR051678">
    <property type="entry name" value="AGP_Transferase"/>
</dbReference>
<dbReference type="GeneID" id="71992148"/>
<dbReference type="InterPro" id="IPR011009">
    <property type="entry name" value="Kinase-like_dom_sf"/>
</dbReference>
<reference evidence="2" key="1">
    <citation type="submission" date="2021-12" db="EMBL/GenBank/DDBJ databases">
        <authorList>
            <person name="Zaccaron A."/>
            <person name="Stergiopoulos I."/>
        </authorList>
    </citation>
    <scope>NUCLEOTIDE SEQUENCE</scope>
    <source>
        <strain evidence="2">Race5_Kim</strain>
    </source>
</reference>
<dbReference type="OrthoDB" id="10003767at2759"/>
<dbReference type="Proteomes" id="UP000756132">
    <property type="component" value="Chromosome 10"/>
</dbReference>
<proteinExistence type="predicted"/>
<evidence type="ECO:0000313" key="3">
    <source>
        <dbReference type="Proteomes" id="UP000756132"/>
    </source>
</evidence>
<name>A0A9Q8PI43_PASFU</name>
<accession>A0A9Q8PI43</accession>
<dbReference type="PANTHER" id="PTHR21310:SF56">
    <property type="entry name" value="AMINOGLYCOSIDE PHOSPHOTRANSFERASE DOMAIN-CONTAINING PROTEIN"/>
    <property type="match status" value="1"/>
</dbReference>
<evidence type="ECO:0000313" key="2">
    <source>
        <dbReference type="EMBL" id="UJO22888.1"/>
    </source>
</evidence>
<sequence>MSSGSTGQSSSSSTPNSTSTYEYSHEPYDTFKAKVLSLTQSLSSTQEIDLQRARGGSYNRVVIARLTLASSCLAGIFRIPRFPDIPDAGEEGRTGAIDVNILDQAAILQFLAKKLIPAPRLIAFDASPNSAIESPYIFQEFSGGSALDLVYGSMSHGEKIEIVDALTDFLVRMEHVQFPACGLLVAESRSSSTMTKASRLDDTLQDLTSAVKGFTISTEDDSTYSSCSTKALIGQLLAARKEEDETESRKPNKVSSMWSGLCDMFDHMCSLGFFSSLNQFSVDGSILYHWDLEPRNILVKQASTKDHNASIQHAEERHEELATMSWTIDRVIDWDRVQAVPPLLARKPPVWLWDFSEDDEHSSLPSIYDGDVDLLSASRYDRDEGRLDTQSQLLRTHFEEGFIRQMQKLYPEYNAEIYREETYGRGRWLRRLARFAIHGASDNQDVKRYTALEREWCTVRSQYE</sequence>
<evidence type="ECO:0008006" key="4">
    <source>
        <dbReference type="Google" id="ProtNLM"/>
    </source>
</evidence>
<keyword evidence="3" id="KW-1185">Reference proteome</keyword>
<gene>
    <name evidence="2" type="ORF">CLAFUR5_12270</name>
</gene>
<dbReference type="EMBL" id="CP090172">
    <property type="protein sequence ID" value="UJO22888.1"/>
    <property type="molecule type" value="Genomic_DNA"/>
</dbReference>
<evidence type="ECO:0000256" key="1">
    <source>
        <dbReference type="SAM" id="MobiDB-lite"/>
    </source>
</evidence>
<dbReference type="RefSeq" id="XP_047767254.1">
    <property type="nucleotide sequence ID" value="XM_047911418.1"/>
</dbReference>
<dbReference type="OMA" id="STYEYSH"/>
<dbReference type="KEGG" id="ffu:CLAFUR5_12270"/>
<dbReference type="PANTHER" id="PTHR21310">
    <property type="entry name" value="AMINOGLYCOSIDE PHOSPHOTRANSFERASE-RELATED-RELATED"/>
    <property type="match status" value="1"/>
</dbReference>
<protein>
    <recommendedName>
        <fullName evidence="4">Aminoglycoside phosphotransferase domain-containing protein</fullName>
    </recommendedName>
</protein>
<feature type="compositionally biased region" description="Low complexity" evidence="1">
    <location>
        <begin position="1"/>
        <end position="20"/>
    </location>
</feature>
<organism evidence="2 3">
    <name type="scientific">Passalora fulva</name>
    <name type="common">Tomato leaf mold</name>
    <name type="synonym">Cladosporium fulvum</name>
    <dbReference type="NCBI Taxonomy" id="5499"/>
    <lineage>
        <taxon>Eukaryota</taxon>
        <taxon>Fungi</taxon>
        <taxon>Dikarya</taxon>
        <taxon>Ascomycota</taxon>
        <taxon>Pezizomycotina</taxon>
        <taxon>Dothideomycetes</taxon>
        <taxon>Dothideomycetidae</taxon>
        <taxon>Mycosphaerellales</taxon>
        <taxon>Mycosphaerellaceae</taxon>
        <taxon>Fulvia</taxon>
    </lineage>
</organism>
<dbReference type="SUPFAM" id="SSF56112">
    <property type="entry name" value="Protein kinase-like (PK-like)"/>
    <property type="match status" value="1"/>
</dbReference>
<dbReference type="AlphaFoldDB" id="A0A9Q8PI43"/>